<dbReference type="Proteomes" id="UP001652564">
    <property type="component" value="Unassembled WGS sequence"/>
</dbReference>
<keyword evidence="3" id="KW-1185">Reference proteome</keyword>
<evidence type="ECO:0000313" key="3">
    <source>
        <dbReference type="Proteomes" id="UP001652564"/>
    </source>
</evidence>
<evidence type="ECO:0000259" key="1">
    <source>
        <dbReference type="Pfam" id="PF01593"/>
    </source>
</evidence>
<protein>
    <submittedName>
        <fullName evidence="2">FAD-dependent oxidoreductase</fullName>
    </submittedName>
</protein>
<dbReference type="Pfam" id="PF01593">
    <property type="entry name" value="Amino_oxidase"/>
    <property type="match status" value="1"/>
</dbReference>
<dbReference type="InterPro" id="IPR036188">
    <property type="entry name" value="FAD/NAD-bd_sf"/>
</dbReference>
<dbReference type="PANTHER" id="PTHR21197">
    <property type="entry name" value="UDP-GALACTOPYRANOSE MUTASE"/>
    <property type="match status" value="1"/>
</dbReference>
<dbReference type="Gene3D" id="3.50.50.60">
    <property type="entry name" value="FAD/NAD(P)-binding domain"/>
    <property type="match status" value="1"/>
</dbReference>
<dbReference type="EMBL" id="JAOWKZ010000001">
    <property type="protein sequence ID" value="MCV2871483.1"/>
    <property type="molecule type" value="Genomic_DNA"/>
</dbReference>
<dbReference type="SUPFAM" id="SSF51905">
    <property type="entry name" value="FAD/NAD(P)-binding domain"/>
    <property type="match status" value="1"/>
</dbReference>
<dbReference type="PRINTS" id="PR00419">
    <property type="entry name" value="ADXRDTASE"/>
</dbReference>
<evidence type="ECO:0000313" key="2">
    <source>
        <dbReference type="EMBL" id="MCV2871483.1"/>
    </source>
</evidence>
<feature type="domain" description="Amine oxidase" evidence="1">
    <location>
        <begin position="25"/>
        <end position="389"/>
    </location>
</feature>
<proteinExistence type="predicted"/>
<dbReference type="InterPro" id="IPR002937">
    <property type="entry name" value="Amino_oxidase"/>
</dbReference>
<dbReference type="RefSeq" id="WP_263738652.1">
    <property type="nucleotide sequence ID" value="NZ_JAOWKZ010000001.1"/>
</dbReference>
<dbReference type="PANTHER" id="PTHR21197:SF0">
    <property type="entry name" value="UDP-GALACTOPYRANOSE MUTASE"/>
    <property type="match status" value="1"/>
</dbReference>
<reference evidence="2 3" key="1">
    <citation type="submission" date="2022-10" db="EMBL/GenBank/DDBJ databases">
        <title>Defluviimonas sp. nov., isolated from ocean surface sediments.</title>
        <authorList>
            <person name="He W."/>
            <person name="Wang L."/>
            <person name="Zhang D.-F."/>
        </authorList>
    </citation>
    <scope>NUCLEOTIDE SEQUENCE [LARGE SCALE GENOMIC DNA]</scope>
    <source>
        <strain evidence="2 3">WL0050</strain>
    </source>
</reference>
<gene>
    <name evidence="2" type="ORF">OEZ71_04150</name>
</gene>
<organism evidence="2 3">
    <name type="scientific">Albidovulum litorale</name>
    <dbReference type="NCBI Taxonomy" id="2984134"/>
    <lineage>
        <taxon>Bacteria</taxon>
        <taxon>Pseudomonadati</taxon>
        <taxon>Pseudomonadota</taxon>
        <taxon>Alphaproteobacteria</taxon>
        <taxon>Rhodobacterales</taxon>
        <taxon>Paracoccaceae</taxon>
        <taxon>Albidovulum</taxon>
    </lineage>
</organism>
<comment type="caution">
    <text evidence="2">The sequence shown here is derived from an EMBL/GenBank/DDBJ whole genome shotgun (WGS) entry which is preliminary data.</text>
</comment>
<name>A0ABT2ZK29_9RHOB</name>
<sequence length="483" mass="53662">MTTPTDKPNPTGTKPRITILGAGPAGIAAAYALTKGKAEVEVLERAPVAGGNSTSFMIDGIWCDYGSHRFHPVADENVLADVKALLGEDLLLQPRHGRIRLGGRWIHFPLKLQDALLKLPPAFAASLIGDMVLKKFRKKSTGPRSFSSVLYDGLGPTISENFYFPYVRKLWGLDPDKLAVTLAERRVSGSSIGKILGKMLRMIPGLRGATTGRFYYPKKGFGQISIAMVTAAEGQGASFAFGTNIVRIEREGNRVTGVVTKDSDTETRHDPDQVYSTIPLTTVVKLMDPPPPPEVIMAAEAIRFRGMILVYLILETDQFTEYDAHYFPELSIPISRMSEPKNYSSAAEPKGRTILCAELPCDPGEKWWDMSDEELGQHYCEWLGNLGLPVKVPVIRTETRRIAHAYPVYDLDYQRHFETVDNWLSSLDGFLSFGRQGLFAHDNTHHAFAMAYAAADVLTEEGGIDRAKWAEHRHEFESHRVED</sequence>
<accession>A0ABT2ZK29</accession>